<protein>
    <recommendedName>
        <fullName evidence="9">Ral guanine nucleotide dissociation stimulator-like 1</fullName>
    </recommendedName>
</protein>
<dbReference type="GO" id="GO:0005085">
    <property type="term" value="F:guanyl-nucleotide exchange factor activity"/>
    <property type="evidence" value="ECO:0007669"/>
    <property type="project" value="UniProtKB-KW"/>
</dbReference>
<dbReference type="CDD" id="cd00155">
    <property type="entry name" value="RasGEF"/>
    <property type="match status" value="1"/>
</dbReference>
<feature type="compositionally biased region" description="Low complexity" evidence="3">
    <location>
        <begin position="498"/>
        <end position="522"/>
    </location>
</feature>
<dbReference type="SMART" id="SM00314">
    <property type="entry name" value="RA"/>
    <property type="match status" value="1"/>
</dbReference>
<feature type="domain" description="N-terminal Ras-GEF" evidence="6">
    <location>
        <begin position="38"/>
        <end position="158"/>
    </location>
</feature>
<dbReference type="SMART" id="SM00229">
    <property type="entry name" value="RasGEFN"/>
    <property type="match status" value="1"/>
</dbReference>
<dbReference type="SUPFAM" id="SSF54236">
    <property type="entry name" value="Ubiquitin-like"/>
    <property type="match status" value="1"/>
</dbReference>
<dbReference type="PANTHER" id="PTHR23113">
    <property type="entry name" value="GUANINE NUCLEOTIDE EXCHANGE FACTOR"/>
    <property type="match status" value="1"/>
</dbReference>
<feature type="compositionally biased region" description="Low complexity" evidence="3">
    <location>
        <begin position="578"/>
        <end position="592"/>
    </location>
</feature>
<evidence type="ECO:0000256" key="2">
    <source>
        <dbReference type="PROSITE-ProRule" id="PRU00168"/>
    </source>
</evidence>
<dbReference type="Gene3D" id="1.10.840.10">
    <property type="entry name" value="Ras guanine-nucleotide exchange factors catalytic domain"/>
    <property type="match status" value="1"/>
</dbReference>
<gene>
    <name evidence="7" type="primary">RGL1</name>
</gene>
<evidence type="ECO:0008006" key="9">
    <source>
        <dbReference type="Google" id="ProtNLM"/>
    </source>
</evidence>
<dbReference type="InterPro" id="IPR030748">
    <property type="entry name" value="RGL1_RA"/>
</dbReference>
<evidence type="ECO:0000313" key="7">
    <source>
        <dbReference type="Ensembl" id="ENSAOCP00000036603.1"/>
    </source>
</evidence>
<dbReference type="PROSITE" id="PS50212">
    <property type="entry name" value="RASGEF_NTER"/>
    <property type="match status" value="1"/>
</dbReference>
<dbReference type="Pfam" id="PF00618">
    <property type="entry name" value="RasGEF_N"/>
    <property type="match status" value="1"/>
</dbReference>
<feature type="domain" description="Ras-GEF" evidence="4">
    <location>
        <begin position="196"/>
        <end position="464"/>
    </location>
</feature>
<dbReference type="Proteomes" id="UP001501940">
    <property type="component" value="Chromosome 2"/>
</dbReference>
<proteinExistence type="predicted"/>
<dbReference type="PANTHER" id="PTHR23113:SF199">
    <property type="entry name" value="RAL GUANINE NUCLEOTIDE DISSOCIATION STIMULATOR-LIKE 1"/>
    <property type="match status" value="1"/>
</dbReference>
<dbReference type="InterPro" id="IPR008937">
    <property type="entry name" value="Ras-like_GEF"/>
</dbReference>
<dbReference type="CDD" id="cd06224">
    <property type="entry name" value="REM"/>
    <property type="match status" value="1"/>
</dbReference>
<dbReference type="SMART" id="SM00147">
    <property type="entry name" value="RasGEF"/>
    <property type="match status" value="1"/>
</dbReference>
<dbReference type="InterPro" id="IPR023578">
    <property type="entry name" value="Ras_GEF_dom_sf"/>
</dbReference>
<evidence type="ECO:0000256" key="3">
    <source>
        <dbReference type="SAM" id="MobiDB-lite"/>
    </source>
</evidence>
<dbReference type="FunFam" id="3.10.20.90:FF:000042">
    <property type="entry name" value="Ral guanine nucleotide dissociation stimulator isoform 1"/>
    <property type="match status" value="1"/>
</dbReference>
<evidence type="ECO:0000259" key="4">
    <source>
        <dbReference type="PROSITE" id="PS50009"/>
    </source>
</evidence>
<evidence type="ECO:0000256" key="1">
    <source>
        <dbReference type="ARBA" id="ARBA00022658"/>
    </source>
</evidence>
<dbReference type="Pfam" id="PF00617">
    <property type="entry name" value="RasGEF"/>
    <property type="match status" value="1"/>
</dbReference>
<feature type="compositionally biased region" description="Polar residues" evidence="3">
    <location>
        <begin position="526"/>
        <end position="537"/>
    </location>
</feature>
<evidence type="ECO:0000259" key="5">
    <source>
        <dbReference type="PROSITE" id="PS50200"/>
    </source>
</evidence>
<feature type="domain" description="Ras-associating" evidence="5">
    <location>
        <begin position="600"/>
        <end position="687"/>
    </location>
</feature>
<dbReference type="InterPro" id="IPR000159">
    <property type="entry name" value="RA_dom"/>
</dbReference>
<reference evidence="7" key="3">
    <citation type="submission" date="2025-09" db="UniProtKB">
        <authorList>
            <consortium name="Ensembl"/>
        </authorList>
    </citation>
    <scope>IDENTIFICATION</scope>
</reference>
<dbReference type="InterPro" id="IPR036964">
    <property type="entry name" value="RASGEF_cat_dom_sf"/>
</dbReference>
<evidence type="ECO:0000313" key="8">
    <source>
        <dbReference type="Proteomes" id="UP001501940"/>
    </source>
</evidence>
<dbReference type="PROSITE" id="PS50200">
    <property type="entry name" value="RA"/>
    <property type="match status" value="1"/>
</dbReference>
<dbReference type="GO" id="GO:0007265">
    <property type="term" value="P:Ras protein signal transduction"/>
    <property type="evidence" value="ECO:0007669"/>
    <property type="project" value="TreeGrafter"/>
</dbReference>
<dbReference type="InterPro" id="IPR000651">
    <property type="entry name" value="Ras-like_Gua-exchang_fac_N"/>
</dbReference>
<dbReference type="InterPro" id="IPR029071">
    <property type="entry name" value="Ubiquitin-like_domsf"/>
</dbReference>
<dbReference type="GO" id="GO:0005886">
    <property type="term" value="C:plasma membrane"/>
    <property type="evidence" value="ECO:0007669"/>
    <property type="project" value="TreeGrafter"/>
</dbReference>
<reference evidence="7 8" key="1">
    <citation type="submission" date="2022-01" db="EMBL/GenBank/DDBJ databases">
        <title>A chromosome-scale genome assembly of the false clownfish, Amphiprion ocellaris.</title>
        <authorList>
            <person name="Ryu T."/>
        </authorList>
    </citation>
    <scope>NUCLEOTIDE SEQUENCE [LARGE SCALE GENOMIC DNA]</scope>
</reference>
<feature type="region of interest" description="Disordered" evidence="3">
    <location>
        <begin position="480"/>
        <end position="594"/>
    </location>
</feature>
<dbReference type="PROSITE" id="PS50009">
    <property type="entry name" value="RASGEF_CAT"/>
    <property type="match status" value="1"/>
</dbReference>
<keyword evidence="1 2" id="KW-0344">Guanine-nucleotide releasing factor</keyword>
<keyword evidence="8" id="KW-1185">Reference proteome</keyword>
<dbReference type="AlphaFoldDB" id="A0AAQ5X5P2"/>
<dbReference type="CDD" id="cd17210">
    <property type="entry name" value="RA_RGL"/>
    <property type="match status" value="1"/>
</dbReference>
<name>A0AAQ5X5P2_AMPOC</name>
<dbReference type="Gene3D" id="1.20.870.10">
    <property type="entry name" value="Son of sevenless (SoS) protein Chain: S domain 1"/>
    <property type="match status" value="1"/>
</dbReference>
<dbReference type="FunFam" id="1.10.840.10:FF:000005">
    <property type="entry name" value="Ral guanine nucleotide dissociation stimulator isoform 1"/>
    <property type="match status" value="1"/>
</dbReference>
<dbReference type="Gene3D" id="3.10.20.90">
    <property type="entry name" value="Phosphatidylinositol 3-kinase Catalytic Subunit, Chain A, domain 1"/>
    <property type="match status" value="1"/>
</dbReference>
<dbReference type="InterPro" id="IPR001895">
    <property type="entry name" value="RASGEF_cat_dom"/>
</dbReference>
<dbReference type="SUPFAM" id="SSF48366">
    <property type="entry name" value="Ras GEF"/>
    <property type="match status" value="1"/>
</dbReference>
<dbReference type="Ensembl" id="ENSAOCT00000033837.1">
    <property type="protein sequence ID" value="ENSAOCP00000036603.1"/>
    <property type="gene ID" value="ENSAOCG00000017455.2"/>
</dbReference>
<dbReference type="GeneTree" id="ENSGT00940000156012"/>
<reference evidence="7" key="2">
    <citation type="submission" date="2025-08" db="UniProtKB">
        <authorList>
            <consortium name="Ensembl"/>
        </authorList>
    </citation>
    <scope>IDENTIFICATION</scope>
</reference>
<organism evidence="7 8">
    <name type="scientific">Amphiprion ocellaris</name>
    <name type="common">Clown anemonefish</name>
    <dbReference type="NCBI Taxonomy" id="80972"/>
    <lineage>
        <taxon>Eukaryota</taxon>
        <taxon>Metazoa</taxon>
        <taxon>Chordata</taxon>
        <taxon>Craniata</taxon>
        <taxon>Vertebrata</taxon>
        <taxon>Euteleostomi</taxon>
        <taxon>Actinopterygii</taxon>
        <taxon>Neopterygii</taxon>
        <taxon>Teleostei</taxon>
        <taxon>Neoteleostei</taxon>
        <taxon>Acanthomorphata</taxon>
        <taxon>Ovalentaria</taxon>
        <taxon>Pomacentridae</taxon>
        <taxon>Amphiprion</taxon>
    </lineage>
</organism>
<dbReference type="Pfam" id="PF00788">
    <property type="entry name" value="RA"/>
    <property type="match status" value="1"/>
</dbReference>
<feature type="compositionally biased region" description="Low complexity" evidence="3">
    <location>
        <begin position="538"/>
        <end position="566"/>
    </location>
</feature>
<sequence length="720" mass="80129">AFVVDMGDWIWHIMKKQTTAEGDRLPPGHTVSQLETCKIRSIRAGTLERLVETLLTAFGDNDLTYTSIFLSTYRAFASTQTVLQLLLDRWAGTRCLEVNSDTNDALASILRAWLDQCPEDFQESPDYPCLHRLMDYLRKALPGSEALRRAEGLLEQLQGQASVDDTDAGFHGNSSFCLGEEEEVEIEVQEDFLSFEADLVAEQLTYMDALLFKKVVPHHCLGSIWSQRDKKHNKHSAPTIRATITQFNAVAACVVSTVLKHRQIRPHVRARVIQRWIDIAQECRIRKNFSSLRAIVSALQSNPLYRLKRVWACVHKDSMQTFEELSDIFSDHNNYLTSRELLMREGTSKFASLESCAKEHQKRTHKRLQLQKEMGAMQGTIPYLGTFLTDLTMLDTALPDLIEEFEVIAQIKLLQSACNSYCLTADPAFLRWFKSQTQLSEEESYALSCEIEGLGDGSPTLQKPRKSMVKRLSLLFLGTDSNSASSPVRETPRSPPTGSSGESMDSVSVSSSDSSSPSDSEGLPTPTHNSDSQQNKLSESSSCTSLHSMDTSSSTASVSMTPASPSLPGPLCSHRRSVSLTPLSPSSPSQTPAYNMQAQDACIIRVSLEQGNGNLYKSILLTNQDKTPAVISRAMAKHNLEVEPEEGYELVQVISEERELVIPDNANVFYAMNTSANFDFLLRVRGSAGRPVQLRSRCSSTLPRTQHRSSLSLRLSKVTL</sequence>
<evidence type="ECO:0000259" key="6">
    <source>
        <dbReference type="PROSITE" id="PS50212"/>
    </source>
</evidence>
<accession>A0AAQ5X5P2</accession>